<dbReference type="Gene3D" id="1.10.10.10">
    <property type="entry name" value="Winged helix-like DNA-binding domain superfamily/Winged helix DNA-binding domain"/>
    <property type="match status" value="1"/>
</dbReference>
<dbReference type="InterPro" id="IPR036388">
    <property type="entry name" value="WH-like_DNA-bd_sf"/>
</dbReference>
<protein>
    <recommendedName>
        <fullName evidence="4">Fork-head domain-containing protein</fullName>
    </recommendedName>
</protein>
<dbReference type="Pfam" id="PF00250">
    <property type="entry name" value="Forkhead"/>
    <property type="match status" value="1"/>
</dbReference>
<keyword evidence="1 2" id="KW-0238">DNA-binding</keyword>
<dbReference type="AlphaFoldDB" id="A0A1X2G3C1"/>
<dbReference type="Proteomes" id="UP000242146">
    <property type="component" value="Unassembled WGS sequence"/>
</dbReference>
<dbReference type="PANTHER" id="PTHR11829">
    <property type="entry name" value="FORKHEAD BOX PROTEIN"/>
    <property type="match status" value="1"/>
</dbReference>
<dbReference type="GO" id="GO:0000978">
    <property type="term" value="F:RNA polymerase II cis-regulatory region sequence-specific DNA binding"/>
    <property type="evidence" value="ECO:0007669"/>
    <property type="project" value="TreeGrafter"/>
</dbReference>
<dbReference type="EMBL" id="MCGT01000053">
    <property type="protein sequence ID" value="ORX43687.1"/>
    <property type="molecule type" value="Genomic_DNA"/>
</dbReference>
<dbReference type="OrthoDB" id="5954824at2759"/>
<dbReference type="STRING" id="101127.A0A1X2G3C1"/>
<proteinExistence type="predicted"/>
<keyword evidence="6" id="KW-1185">Reference proteome</keyword>
<comment type="caution">
    <text evidence="5">The sequence shown here is derived from an EMBL/GenBank/DDBJ whole genome shotgun (WGS) entry which is preliminary data.</text>
</comment>
<dbReference type="PANTHER" id="PTHR11829:SF343">
    <property type="entry name" value="FORK-HEAD DOMAIN-CONTAINING PROTEIN"/>
    <property type="match status" value="1"/>
</dbReference>
<dbReference type="InterPro" id="IPR001766">
    <property type="entry name" value="Fork_head_dom"/>
</dbReference>
<name>A0A1X2G3C1_9FUNG</name>
<dbReference type="InterPro" id="IPR050211">
    <property type="entry name" value="FOX_domain-containing"/>
</dbReference>
<keyword evidence="2" id="KW-0539">Nucleus</keyword>
<evidence type="ECO:0000256" key="2">
    <source>
        <dbReference type="PROSITE-ProRule" id="PRU00089"/>
    </source>
</evidence>
<dbReference type="GO" id="GO:0005634">
    <property type="term" value="C:nucleus"/>
    <property type="evidence" value="ECO:0007669"/>
    <property type="project" value="UniProtKB-SubCell"/>
</dbReference>
<feature type="domain" description="Fork-head" evidence="4">
    <location>
        <begin position="98"/>
        <end position="177"/>
    </location>
</feature>
<organism evidence="5 6">
    <name type="scientific">Hesseltinella vesiculosa</name>
    <dbReference type="NCBI Taxonomy" id="101127"/>
    <lineage>
        <taxon>Eukaryota</taxon>
        <taxon>Fungi</taxon>
        <taxon>Fungi incertae sedis</taxon>
        <taxon>Mucoromycota</taxon>
        <taxon>Mucoromycotina</taxon>
        <taxon>Mucoromycetes</taxon>
        <taxon>Mucorales</taxon>
        <taxon>Cunninghamellaceae</taxon>
        <taxon>Hesseltinella</taxon>
    </lineage>
</organism>
<reference evidence="5 6" key="1">
    <citation type="submission" date="2016-07" db="EMBL/GenBank/DDBJ databases">
        <title>Pervasive Adenine N6-methylation of Active Genes in Fungi.</title>
        <authorList>
            <consortium name="DOE Joint Genome Institute"/>
            <person name="Mondo S.J."/>
            <person name="Dannebaum R.O."/>
            <person name="Kuo R.C."/>
            <person name="Labutti K."/>
            <person name="Haridas S."/>
            <person name="Kuo A."/>
            <person name="Salamov A."/>
            <person name="Ahrendt S.R."/>
            <person name="Lipzen A."/>
            <person name="Sullivan W."/>
            <person name="Andreopoulos W.B."/>
            <person name="Clum A."/>
            <person name="Lindquist E."/>
            <person name="Daum C."/>
            <person name="Ramamoorthy G.K."/>
            <person name="Gryganskyi A."/>
            <person name="Culley D."/>
            <person name="Magnuson J.K."/>
            <person name="James T.Y."/>
            <person name="O'Malley M.A."/>
            <person name="Stajich J.E."/>
            <person name="Spatafora J.W."/>
            <person name="Visel A."/>
            <person name="Grigoriev I.V."/>
        </authorList>
    </citation>
    <scope>NUCLEOTIDE SEQUENCE [LARGE SCALE GENOMIC DNA]</scope>
    <source>
        <strain evidence="5 6">NRRL 3301</strain>
    </source>
</reference>
<dbReference type="InterPro" id="IPR036390">
    <property type="entry name" value="WH_DNA-bd_sf"/>
</dbReference>
<feature type="region of interest" description="Disordered" evidence="3">
    <location>
        <begin position="214"/>
        <end position="237"/>
    </location>
</feature>
<comment type="subcellular location">
    <subcellularLocation>
        <location evidence="2">Nucleus</location>
    </subcellularLocation>
</comment>
<sequence>MNFIQLPSLKLTTRRQQDQEHPEPLRLPDEKGATGFILPPAWKYDGPPPAPITITPTLPDLAAPIFSFQSSGLPLRQSYAQELFSSPTSLVENKRRRRPPHSYASMIAQAILTSKEQKMTLREIYMWVQVNYPSFYESNKTGWQNTIRHNLSLNRCFYKLPKSKGKGRGKGGYWAVDVQELNNTTFGRHLLDTGALGGWENMVSLPPCSFLSSSSQSTTSSTNSADGESASLPSPSLPLQPANLITLQHHHQRLHQHRRSVPVPSPLVIPPPEPSSFKYPLSPVTSSPPTLPMLHPPTLHHILN</sequence>
<evidence type="ECO:0000256" key="3">
    <source>
        <dbReference type="SAM" id="MobiDB-lite"/>
    </source>
</evidence>
<evidence type="ECO:0000256" key="1">
    <source>
        <dbReference type="ARBA" id="ARBA00023125"/>
    </source>
</evidence>
<evidence type="ECO:0000313" key="5">
    <source>
        <dbReference type="EMBL" id="ORX43687.1"/>
    </source>
</evidence>
<dbReference type="SMART" id="SM00339">
    <property type="entry name" value="FH"/>
    <property type="match status" value="1"/>
</dbReference>
<dbReference type="GO" id="GO:0000981">
    <property type="term" value="F:DNA-binding transcription factor activity, RNA polymerase II-specific"/>
    <property type="evidence" value="ECO:0007669"/>
    <property type="project" value="TreeGrafter"/>
</dbReference>
<dbReference type="InterPro" id="IPR018122">
    <property type="entry name" value="TF_fork_head_CS_1"/>
</dbReference>
<dbReference type="PROSITE" id="PS00657">
    <property type="entry name" value="FORK_HEAD_1"/>
    <property type="match status" value="1"/>
</dbReference>
<dbReference type="PROSITE" id="PS50039">
    <property type="entry name" value="FORK_HEAD_3"/>
    <property type="match status" value="1"/>
</dbReference>
<dbReference type="PRINTS" id="PR00053">
    <property type="entry name" value="FORKHEAD"/>
</dbReference>
<gene>
    <name evidence="5" type="ORF">DM01DRAFT_1378681</name>
</gene>
<dbReference type="SUPFAM" id="SSF46785">
    <property type="entry name" value="Winged helix' DNA-binding domain"/>
    <property type="match status" value="1"/>
</dbReference>
<evidence type="ECO:0000259" key="4">
    <source>
        <dbReference type="PROSITE" id="PS50039"/>
    </source>
</evidence>
<evidence type="ECO:0000313" key="6">
    <source>
        <dbReference type="Proteomes" id="UP000242146"/>
    </source>
</evidence>
<accession>A0A1X2G3C1</accession>
<feature type="DNA-binding region" description="Fork-head" evidence="2">
    <location>
        <begin position="98"/>
        <end position="177"/>
    </location>
</feature>